<dbReference type="SMART" id="SM00335">
    <property type="entry name" value="ANX"/>
    <property type="match status" value="4"/>
</dbReference>
<dbReference type="Pfam" id="PF00191">
    <property type="entry name" value="Annexin"/>
    <property type="match status" value="3"/>
</dbReference>
<dbReference type="EMBL" id="JAACJL010000058">
    <property type="protein sequence ID" value="KAF4610422.1"/>
    <property type="molecule type" value="Genomic_DNA"/>
</dbReference>
<keyword evidence="3" id="KW-0041">Annexin</keyword>
<evidence type="ECO:0000256" key="4">
    <source>
        <dbReference type="SAM" id="MobiDB-lite"/>
    </source>
</evidence>
<evidence type="ECO:0008006" key="7">
    <source>
        <dbReference type="Google" id="ProtNLM"/>
    </source>
</evidence>
<evidence type="ECO:0000256" key="2">
    <source>
        <dbReference type="ARBA" id="ARBA00022737"/>
    </source>
</evidence>
<feature type="compositionally biased region" description="Pro residues" evidence="4">
    <location>
        <begin position="16"/>
        <end position="54"/>
    </location>
</feature>
<evidence type="ECO:0000313" key="6">
    <source>
        <dbReference type="Proteomes" id="UP000521872"/>
    </source>
</evidence>
<keyword evidence="2" id="KW-0677">Repeat</keyword>
<name>A0A8H4VI87_9AGAR</name>
<dbReference type="GO" id="GO:0005737">
    <property type="term" value="C:cytoplasm"/>
    <property type="evidence" value="ECO:0007669"/>
    <property type="project" value="TreeGrafter"/>
</dbReference>
<dbReference type="Proteomes" id="UP000521872">
    <property type="component" value="Unassembled WGS sequence"/>
</dbReference>
<dbReference type="InterPro" id="IPR018502">
    <property type="entry name" value="Annexin_repeat"/>
</dbReference>
<dbReference type="GO" id="GO:0005509">
    <property type="term" value="F:calcium ion binding"/>
    <property type="evidence" value="ECO:0007669"/>
    <property type="project" value="InterPro"/>
</dbReference>
<dbReference type="GO" id="GO:0005886">
    <property type="term" value="C:plasma membrane"/>
    <property type="evidence" value="ECO:0007669"/>
    <property type="project" value="TreeGrafter"/>
</dbReference>
<dbReference type="AlphaFoldDB" id="A0A8H4VI87"/>
<evidence type="ECO:0000313" key="5">
    <source>
        <dbReference type="EMBL" id="KAF4610422.1"/>
    </source>
</evidence>
<gene>
    <name evidence="5" type="ORF">D9613_007030</name>
</gene>
<feature type="compositionally biased region" description="Pro residues" evidence="4">
    <location>
        <begin position="63"/>
        <end position="74"/>
    </location>
</feature>
<dbReference type="InterPro" id="IPR001464">
    <property type="entry name" value="Annexin"/>
</dbReference>
<dbReference type="GO" id="GO:0012506">
    <property type="term" value="C:vesicle membrane"/>
    <property type="evidence" value="ECO:0007669"/>
    <property type="project" value="TreeGrafter"/>
</dbReference>
<feature type="compositionally biased region" description="Pro residues" evidence="4">
    <location>
        <begin position="134"/>
        <end position="151"/>
    </location>
</feature>
<reference evidence="5 6" key="1">
    <citation type="submission" date="2019-12" db="EMBL/GenBank/DDBJ databases">
        <authorList>
            <person name="Floudas D."/>
            <person name="Bentzer J."/>
            <person name="Ahren D."/>
            <person name="Johansson T."/>
            <person name="Persson P."/>
            <person name="Tunlid A."/>
        </authorList>
    </citation>
    <scope>NUCLEOTIDE SEQUENCE [LARGE SCALE GENOMIC DNA]</scope>
    <source>
        <strain evidence="5 6">CBS 102.39</strain>
    </source>
</reference>
<feature type="region of interest" description="Disordered" evidence="4">
    <location>
        <begin position="1"/>
        <end position="164"/>
    </location>
</feature>
<evidence type="ECO:0000256" key="3">
    <source>
        <dbReference type="ARBA" id="ARBA00023216"/>
    </source>
</evidence>
<sequence length="511" mass="55532">MPEAHSDSKGSTHAPPSGPPPPPGQQQPYGSYPPPSGAPPAPPYSSYPPPPGQPPYNAYPSPGYYPPPPAPPSGFPAAPYGAYPPPGGYYPPPPPPGSSPAPAAPGGYAPPPESPYAFPQQPAPPPGGGFYAPPAAPGQYPPPTGPYPGYPPSTQGPHTQDPLIYLGMPIPDPHAPAAAHGVQKLPGYDPIHDFNAVMRATKDGVTDERLLMSTITTMNAYQLDALNDYFISRHGMSLVDKIDRVVNGNYGNAVHALALGPLWFDVELAHKALSGMGTNEMLLIEVILGRPAHEIRWLKTAYKMKYGKDLVEEVKSDLGGKTERLFVMALHAQKPADFPSYSYATGIGIDKEKVNLDVEALHHASKKKDEMVFCEILVNRSDAHLGAVAQAFELKYKSLSKVIKKTFSGTLENGLVYIVQGIKPKHDGRGYWRDAKLLEKSMAGLGTKDYQLIYRLIRAHWDPTRMEGVKDAYKRKYKGKTLESRVRGETSGWYKDLLVEIVRKSEKTAYQ</sequence>
<dbReference type="PANTHER" id="PTHR10502:SF102">
    <property type="entry name" value="ANNEXIN B11"/>
    <property type="match status" value="1"/>
</dbReference>
<comment type="caution">
    <text evidence="5">The sequence shown here is derived from an EMBL/GenBank/DDBJ whole genome shotgun (WGS) entry which is preliminary data.</text>
</comment>
<evidence type="ECO:0000256" key="1">
    <source>
        <dbReference type="ARBA" id="ARBA00007831"/>
    </source>
</evidence>
<dbReference type="PRINTS" id="PR00196">
    <property type="entry name" value="ANNEXIN"/>
</dbReference>
<dbReference type="InterPro" id="IPR037104">
    <property type="entry name" value="Annexin_sf"/>
</dbReference>
<dbReference type="GO" id="GO:0001786">
    <property type="term" value="F:phosphatidylserine binding"/>
    <property type="evidence" value="ECO:0007669"/>
    <property type="project" value="TreeGrafter"/>
</dbReference>
<organism evidence="5 6">
    <name type="scientific">Agrocybe pediades</name>
    <dbReference type="NCBI Taxonomy" id="84607"/>
    <lineage>
        <taxon>Eukaryota</taxon>
        <taxon>Fungi</taxon>
        <taxon>Dikarya</taxon>
        <taxon>Basidiomycota</taxon>
        <taxon>Agaricomycotina</taxon>
        <taxon>Agaricomycetes</taxon>
        <taxon>Agaricomycetidae</taxon>
        <taxon>Agaricales</taxon>
        <taxon>Agaricineae</taxon>
        <taxon>Strophariaceae</taxon>
        <taxon>Agrocybe</taxon>
    </lineage>
</organism>
<dbReference type="Gene3D" id="1.10.220.10">
    <property type="entry name" value="Annexin"/>
    <property type="match status" value="4"/>
</dbReference>
<feature type="compositionally biased region" description="Pro residues" evidence="4">
    <location>
        <begin position="82"/>
        <end position="114"/>
    </location>
</feature>
<protein>
    <recommendedName>
        <fullName evidence="7">Annexin</fullName>
    </recommendedName>
</protein>
<dbReference type="GO" id="GO:0005634">
    <property type="term" value="C:nucleus"/>
    <property type="evidence" value="ECO:0007669"/>
    <property type="project" value="TreeGrafter"/>
</dbReference>
<dbReference type="PROSITE" id="PS51897">
    <property type="entry name" value="ANNEXIN_2"/>
    <property type="match status" value="2"/>
</dbReference>
<proteinExistence type="inferred from homology"/>
<accession>A0A8H4VI87</accession>
<dbReference type="PANTHER" id="PTHR10502">
    <property type="entry name" value="ANNEXIN"/>
    <property type="match status" value="1"/>
</dbReference>
<feature type="compositionally biased region" description="Basic and acidic residues" evidence="4">
    <location>
        <begin position="1"/>
        <end position="10"/>
    </location>
</feature>
<keyword evidence="6" id="KW-1185">Reference proteome</keyword>
<dbReference type="SUPFAM" id="SSF47874">
    <property type="entry name" value="Annexin"/>
    <property type="match status" value="1"/>
</dbReference>
<dbReference type="GO" id="GO:0005544">
    <property type="term" value="F:calcium-dependent phospholipid binding"/>
    <property type="evidence" value="ECO:0007669"/>
    <property type="project" value="InterPro"/>
</dbReference>
<comment type="similarity">
    <text evidence="1">Belongs to the annexin family.</text>
</comment>